<dbReference type="Proteomes" id="UP001163603">
    <property type="component" value="Chromosome 11"/>
</dbReference>
<organism evidence="1 2">
    <name type="scientific">Pistacia integerrima</name>
    <dbReference type="NCBI Taxonomy" id="434235"/>
    <lineage>
        <taxon>Eukaryota</taxon>
        <taxon>Viridiplantae</taxon>
        <taxon>Streptophyta</taxon>
        <taxon>Embryophyta</taxon>
        <taxon>Tracheophyta</taxon>
        <taxon>Spermatophyta</taxon>
        <taxon>Magnoliopsida</taxon>
        <taxon>eudicotyledons</taxon>
        <taxon>Gunneridae</taxon>
        <taxon>Pentapetalae</taxon>
        <taxon>rosids</taxon>
        <taxon>malvids</taxon>
        <taxon>Sapindales</taxon>
        <taxon>Anacardiaceae</taxon>
        <taxon>Pistacia</taxon>
    </lineage>
</organism>
<reference evidence="2" key="1">
    <citation type="journal article" date="2023" name="G3 (Bethesda)">
        <title>Genome assembly and association tests identify interacting loci associated with vigor, precocity, and sex in interspecific pistachio rootstocks.</title>
        <authorList>
            <person name="Palmer W."/>
            <person name="Jacygrad E."/>
            <person name="Sagayaradj S."/>
            <person name="Cavanaugh K."/>
            <person name="Han R."/>
            <person name="Bertier L."/>
            <person name="Beede B."/>
            <person name="Kafkas S."/>
            <person name="Golino D."/>
            <person name="Preece J."/>
            <person name="Michelmore R."/>
        </authorList>
    </citation>
    <scope>NUCLEOTIDE SEQUENCE [LARGE SCALE GENOMIC DNA]</scope>
</reference>
<name>A0ACC0XRR7_9ROSI</name>
<evidence type="ECO:0000313" key="2">
    <source>
        <dbReference type="Proteomes" id="UP001163603"/>
    </source>
</evidence>
<keyword evidence="2" id="KW-1185">Reference proteome</keyword>
<dbReference type="EMBL" id="CM047746">
    <property type="protein sequence ID" value="KAJ0021237.1"/>
    <property type="molecule type" value="Genomic_DNA"/>
</dbReference>
<comment type="caution">
    <text evidence="1">The sequence shown here is derived from an EMBL/GenBank/DDBJ whole genome shotgun (WGS) entry which is preliminary data.</text>
</comment>
<protein>
    <submittedName>
        <fullName evidence="1">Uncharacterized protein</fullName>
    </submittedName>
</protein>
<accession>A0ACC0XRR7</accession>
<proteinExistence type="predicted"/>
<gene>
    <name evidence="1" type="ORF">Pint_32286</name>
</gene>
<evidence type="ECO:0000313" key="1">
    <source>
        <dbReference type="EMBL" id="KAJ0021237.1"/>
    </source>
</evidence>
<sequence length="770" mass="85334">MGFFDLNIPYLESPPSNNTAHKTARVKIVIKAMELGYSGIAYNRTIKGVMSDNDRCSISLLSLSSLLKVTPSLSSSVNFHRDLLGVPPASPFRQYTRLTVCADSHAQSQVLNSGNPVLKTYDIVAVRPLNQNAFDHACEKAEVDIISINFAERMPFRLKQPMVKAAIERGVYFELTYSDLILDLQLRRQMISNAKLLVDWTRGKNLIFSSGAPSVNELRGPYDVANLSSLLGLSVERAKAAVSKNCRTLLTNATRKKHFFKETIRVEALSSGERTDSKEPWSRDWLKWDPISSGEGDLQLDELAKSFTASSKESKTVKAIDFASVMSSMPSQGFQVKDLMFGTQAVSHSRDKDSGKEILSATETVETSVATGGVSEQQTRLNLLPETDQASLDYAPPKPQSFGCEEAQKLGLPSDFAEMVISSEDIGTRTTTTMEELNNPDMSNELFAANNTERYNQYSQNCIPSHEVDVVLSKEILKCQTLTRCVELDAVSDLDANLEDVPPCNAFDFPASQNEESKSVEHSDAQLGSQKGSSGEVRMEIDIKAQEDTSSALNDESLLENVTETEHFREPVDDQVASDQNLFQESSIEIKVKDDSSVLSHANLEKVTMEEQQGGDKPRETGDHGLLVDQILVLESSSEIAIKDDSAVENHMAQDEFTMEDLSHGEQIREPAVGIVADQTLFMDSCNDIGVKDDHSVANYEAVEDVKMEEHNHGEADSEVSTTLVQFVSGKIRSKPRLRQRAPLFPLKRLLSPISFKKKARRLKNRIKKT</sequence>